<dbReference type="NCBIfam" id="TIGR00254">
    <property type="entry name" value="GGDEF"/>
    <property type="match status" value="1"/>
</dbReference>
<reference evidence="8 9" key="1">
    <citation type="submission" date="2020-11" db="EMBL/GenBank/DDBJ databases">
        <authorList>
            <person name="Peeters C."/>
        </authorList>
    </citation>
    <scope>NUCLEOTIDE SEQUENCE [LARGE SCALE GENOMIC DNA]</scope>
    <source>
        <strain evidence="8 9">LMG 8286</strain>
    </source>
</reference>
<evidence type="ECO:0000256" key="2">
    <source>
        <dbReference type="ARBA" id="ARBA00012528"/>
    </source>
</evidence>
<dbReference type="PANTHER" id="PTHR45138:SF9">
    <property type="entry name" value="DIGUANYLATE CYCLASE DGCM-RELATED"/>
    <property type="match status" value="1"/>
</dbReference>
<dbReference type="EMBL" id="CAJHOE010000001">
    <property type="protein sequence ID" value="CAD7287241.1"/>
    <property type="molecule type" value="Genomic_DNA"/>
</dbReference>
<dbReference type="Gene3D" id="3.30.70.270">
    <property type="match status" value="1"/>
</dbReference>
<keyword evidence="3" id="KW-0479">Metal-binding</keyword>
<dbReference type="PROSITE" id="PS50887">
    <property type="entry name" value="GGDEF"/>
    <property type="match status" value="1"/>
</dbReference>
<evidence type="ECO:0000256" key="1">
    <source>
        <dbReference type="ARBA" id="ARBA00010587"/>
    </source>
</evidence>
<dbReference type="RefSeq" id="WP_268250083.1">
    <property type="nucleotide sequence ID" value="NZ_CAJHOE010000001.1"/>
</dbReference>
<dbReference type="CDD" id="cd12107">
    <property type="entry name" value="Hemerythrin"/>
    <property type="match status" value="1"/>
</dbReference>
<keyword evidence="4" id="KW-0408">Iron</keyword>
<dbReference type="NCBIfam" id="TIGR02481">
    <property type="entry name" value="hemeryth_dom"/>
    <property type="match status" value="1"/>
</dbReference>
<evidence type="ECO:0000313" key="8">
    <source>
        <dbReference type="EMBL" id="CAD7287241.1"/>
    </source>
</evidence>
<dbReference type="PANTHER" id="PTHR45138">
    <property type="entry name" value="REGULATORY COMPONENTS OF SENSORY TRANSDUCTION SYSTEM"/>
    <property type="match status" value="1"/>
</dbReference>
<evidence type="ECO:0000259" key="7">
    <source>
        <dbReference type="PROSITE" id="PS50887"/>
    </source>
</evidence>
<accession>A0ABM8Q2Y3</accession>
<gene>
    <name evidence="8" type="ORF">LMG8286_00879</name>
</gene>
<name>A0ABM8Q2Y3_9BACT</name>
<evidence type="ECO:0000256" key="3">
    <source>
        <dbReference type="ARBA" id="ARBA00022723"/>
    </source>
</evidence>
<dbReference type="Pfam" id="PF01814">
    <property type="entry name" value="Hemerythrin"/>
    <property type="match status" value="1"/>
</dbReference>
<keyword evidence="9" id="KW-1185">Reference proteome</keyword>
<dbReference type="InterPro" id="IPR012827">
    <property type="entry name" value="Hemerythrin_metal-bd"/>
</dbReference>
<dbReference type="CDD" id="cd01949">
    <property type="entry name" value="GGDEF"/>
    <property type="match status" value="1"/>
</dbReference>
<dbReference type="SUPFAM" id="SSF47188">
    <property type="entry name" value="Hemerythrin-like"/>
    <property type="match status" value="1"/>
</dbReference>
<feature type="domain" description="GGDEF" evidence="7">
    <location>
        <begin position="242"/>
        <end position="374"/>
    </location>
</feature>
<dbReference type="Pfam" id="PF00990">
    <property type="entry name" value="GGDEF"/>
    <property type="match status" value="1"/>
</dbReference>
<proteinExistence type="inferred from homology"/>
<dbReference type="InterPro" id="IPR029787">
    <property type="entry name" value="Nucleotide_cyclase"/>
</dbReference>
<dbReference type="InterPro" id="IPR000160">
    <property type="entry name" value="GGDEF_dom"/>
</dbReference>
<dbReference type="InterPro" id="IPR043128">
    <property type="entry name" value="Rev_trsase/Diguanyl_cyclase"/>
</dbReference>
<dbReference type="SUPFAM" id="SSF55073">
    <property type="entry name" value="Nucleotide cyclase"/>
    <property type="match status" value="1"/>
</dbReference>
<evidence type="ECO:0000256" key="5">
    <source>
        <dbReference type="ARBA" id="ARBA00034247"/>
    </source>
</evidence>
<dbReference type="SMART" id="SM00267">
    <property type="entry name" value="GGDEF"/>
    <property type="match status" value="1"/>
</dbReference>
<dbReference type="NCBIfam" id="NF033749">
    <property type="entry name" value="bact_hemeryth"/>
    <property type="match status" value="1"/>
</dbReference>
<comment type="catalytic activity">
    <reaction evidence="5">
        <text>2 GTP = 3',3'-c-di-GMP + 2 diphosphate</text>
        <dbReference type="Rhea" id="RHEA:24898"/>
        <dbReference type="ChEBI" id="CHEBI:33019"/>
        <dbReference type="ChEBI" id="CHEBI:37565"/>
        <dbReference type="ChEBI" id="CHEBI:58805"/>
        <dbReference type="EC" id="2.7.7.65"/>
    </reaction>
</comment>
<evidence type="ECO:0000313" key="9">
    <source>
        <dbReference type="Proteomes" id="UP000789359"/>
    </source>
</evidence>
<dbReference type="InterPro" id="IPR035938">
    <property type="entry name" value="Hemerythrin-like_sf"/>
</dbReference>
<dbReference type="EC" id="2.7.7.65" evidence="2"/>
<comment type="similarity">
    <text evidence="1">Belongs to the hemerythrin family.</text>
</comment>
<evidence type="ECO:0000256" key="4">
    <source>
        <dbReference type="ARBA" id="ARBA00023004"/>
    </source>
</evidence>
<dbReference type="Proteomes" id="UP000789359">
    <property type="component" value="Unassembled WGS sequence"/>
</dbReference>
<dbReference type="InterPro" id="IPR012312">
    <property type="entry name" value="Hemerythrin-like"/>
</dbReference>
<sequence length="374" mass="42537">MSIAQQVVFAWGKEFETNINQVDSEHRYLVEIINTLGNKLALQSTNLQDLAPIFADLLEYTKYHFKNEETIMKESGVDIRHAKEHLSAHKIFIKEVSQKYQNLNPENIKQEAKELLDFLVQWLTFHILGIDKNMSAQIRLIKSGYTSEKAYEEVSGVNHEQLDTLVKSFNGIFGVLMKYNEELLALKASLEEKVEQRTKELEEANKKLKHIAMTDLLTGLSNRRHMSDVLSECWDKFVSDDTPFSIIMLDLDNFKTINDNFGHDAGDKVLREFSETLKFGVRTDDVVCRNGGDEFLIICPKTDINGAKKLADKLYKKIIKLHVECESGCWLGSSSIGVASAKADMKNKEELLKEADKAVYMAKNNGKNQVFSAS</sequence>
<comment type="caution">
    <text evidence="8">The sequence shown here is derived from an EMBL/GenBank/DDBJ whole genome shotgun (WGS) entry which is preliminary data.</text>
</comment>
<evidence type="ECO:0000256" key="6">
    <source>
        <dbReference type="SAM" id="Coils"/>
    </source>
</evidence>
<organism evidence="8 9">
    <name type="scientific">Campylobacter suis</name>
    <dbReference type="NCBI Taxonomy" id="2790657"/>
    <lineage>
        <taxon>Bacteria</taxon>
        <taxon>Pseudomonadati</taxon>
        <taxon>Campylobacterota</taxon>
        <taxon>Epsilonproteobacteria</taxon>
        <taxon>Campylobacterales</taxon>
        <taxon>Campylobacteraceae</taxon>
        <taxon>Campylobacter</taxon>
    </lineage>
</organism>
<feature type="coiled-coil region" evidence="6">
    <location>
        <begin position="176"/>
        <end position="211"/>
    </location>
</feature>
<protein>
    <recommendedName>
        <fullName evidence="2">diguanylate cyclase</fullName>
        <ecNumber evidence="2">2.7.7.65</ecNumber>
    </recommendedName>
</protein>
<dbReference type="Gene3D" id="1.20.120.50">
    <property type="entry name" value="Hemerythrin-like"/>
    <property type="match status" value="1"/>
</dbReference>
<keyword evidence="6" id="KW-0175">Coiled coil</keyword>
<dbReference type="InterPro" id="IPR050469">
    <property type="entry name" value="Diguanylate_Cyclase"/>
</dbReference>